<feature type="region of interest" description="Disordered" evidence="1">
    <location>
        <begin position="1"/>
        <end position="20"/>
    </location>
</feature>
<proteinExistence type="predicted"/>
<organism evidence="2 3">
    <name type="scientific">Aminobacter anthyllidis</name>
    <dbReference type="NCBI Taxonomy" id="1035067"/>
    <lineage>
        <taxon>Bacteria</taxon>
        <taxon>Pseudomonadati</taxon>
        <taxon>Pseudomonadota</taxon>
        <taxon>Alphaproteobacteria</taxon>
        <taxon>Hyphomicrobiales</taxon>
        <taxon>Phyllobacteriaceae</taxon>
        <taxon>Aminobacter</taxon>
    </lineage>
</organism>
<protein>
    <submittedName>
        <fullName evidence="2">Uncharacterized protein</fullName>
    </submittedName>
</protein>
<name>A0A9X1AFI5_9HYPH</name>
<feature type="region of interest" description="Disordered" evidence="1">
    <location>
        <begin position="26"/>
        <end position="64"/>
    </location>
</feature>
<gene>
    <name evidence="2" type="ORF">J1C56_24120</name>
</gene>
<feature type="compositionally biased region" description="Basic residues" evidence="1">
    <location>
        <begin position="1"/>
        <end position="10"/>
    </location>
</feature>
<dbReference type="AlphaFoldDB" id="A0A9X1AFI5"/>
<reference evidence="2" key="2">
    <citation type="submission" date="2021-03" db="EMBL/GenBank/DDBJ databases">
        <authorList>
            <person name="Artuso I."/>
            <person name="Turrini P."/>
            <person name="Pirolo M."/>
            <person name="Lugli G.A."/>
            <person name="Ventura M."/>
            <person name="Visca P."/>
        </authorList>
    </citation>
    <scope>NUCLEOTIDE SEQUENCE</scope>
    <source>
        <strain evidence="2">LMG 26462</strain>
    </source>
</reference>
<dbReference type="Proteomes" id="UP001138921">
    <property type="component" value="Unassembled WGS sequence"/>
</dbReference>
<dbReference type="EMBL" id="JAFLWW010000008">
    <property type="protein sequence ID" value="MBT1158662.1"/>
    <property type="molecule type" value="Genomic_DNA"/>
</dbReference>
<evidence type="ECO:0000313" key="2">
    <source>
        <dbReference type="EMBL" id="MBT1158662.1"/>
    </source>
</evidence>
<sequence>MLPKRARRARRSDDRPKDQQVLQEELDEGLEDSFPASDPVSVTSTTISGAPLATGDAKAGARKN</sequence>
<reference evidence="2" key="1">
    <citation type="journal article" date="2021" name="Microorganisms">
        <title>Phylogenomic Reconstruction and Metabolic Potential of the Genus Aminobacter.</title>
        <authorList>
            <person name="Artuso I."/>
            <person name="Turrini P."/>
            <person name="Pirolo M."/>
            <person name="Lugli G.A."/>
            <person name="Ventura M."/>
            <person name="Visca P."/>
        </authorList>
    </citation>
    <scope>NUCLEOTIDE SEQUENCE</scope>
    <source>
        <strain evidence="2">LMG 26462</strain>
    </source>
</reference>
<keyword evidence="3" id="KW-1185">Reference proteome</keyword>
<evidence type="ECO:0000313" key="3">
    <source>
        <dbReference type="Proteomes" id="UP001138921"/>
    </source>
</evidence>
<comment type="caution">
    <text evidence="2">The sequence shown here is derived from an EMBL/GenBank/DDBJ whole genome shotgun (WGS) entry which is preliminary data.</text>
</comment>
<accession>A0A9X1AFI5</accession>
<evidence type="ECO:0000256" key="1">
    <source>
        <dbReference type="SAM" id="MobiDB-lite"/>
    </source>
</evidence>